<accession>A0A7G3UM46</accession>
<sequence length="269" mass="30660">MWAAGLVKPVFLDHMVVPEPRAELTPVRELLEKHRDTYAERLTGFLSLADLLAGISVEGRELGTVPYWGNTWLPPLDALSLYGLLAETKPARYLEIGSGNSTKFARRAVDDLGLTTRIVSVDPRPRAPIDALCDEVVRVPLQRADPAVFEQLEPGDIVFLDGSHRLHMGSDVMVFFFELLPRLKPGVLIQVHDIMLPSDYPESWRWRLYSEQYLLAAMLTSAPERFDVQLPNAFVHGDPELRALLRPLWHRLGVTRHFRPASFWWRHRG</sequence>
<keyword evidence="2" id="KW-1185">Reference proteome</keyword>
<keyword evidence="1" id="KW-0489">Methyltransferase</keyword>
<gene>
    <name evidence="1" type="ORF">STSU_003755</name>
</gene>
<dbReference type="GO" id="GO:0008168">
    <property type="term" value="F:methyltransferase activity"/>
    <property type="evidence" value="ECO:0007669"/>
    <property type="project" value="UniProtKB-KW"/>
</dbReference>
<dbReference type="Proteomes" id="UP000005940">
    <property type="component" value="Chromosome"/>
</dbReference>
<dbReference type="InterPro" id="IPR029063">
    <property type="entry name" value="SAM-dependent_MTases_sf"/>
</dbReference>
<protein>
    <submittedName>
        <fullName evidence="1">Class I SAM-dependent methyltransferase</fullName>
    </submittedName>
</protein>
<dbReference type="GO" id="GO:0032259">
    <property type="term" value="P:methylation"/>
    <property type="evidence" value="ECO:0007669"/>
    <property type="project" value="UniProtKB-KW"/>
</dbReference>
<keyword evidence="1" id="KW-0808">Transferase</keyword>
<reference evidence="1 2" key="1">
    <citation type="journal article" date="2012" name="J. Bacteriol.">
        <title>Draft genome of Streptomyces tsukubaensis NRRL 18488, the producer of the clinically important immunosuppressant tacrolimus (FK506).</title>
        <authorList>
            <person name="Barreiro C."/>
            <person name="Prieto C."/>
            <person name="Sola-Landa A."/>
            <person name="Solera E."/>
            <person name="Martinez-Castro M."/>
            <person name="Perez-Redondo R."/>
            <person name="Garcia-Estrada C."/>
            <person name="Aparicio J.F."/>
            <person name="Fernandez-Martinez L.T."/>
            <person name="Santos-Aberturas J."/>
            <person name="Salehi-Najafabadi Z."/>
            <person name="Rodriguez-Garcia A."/>
            <person name="Tauch A."/>
            <person name="Martin J.F."/>
        </authorList>
    </citation>
    <scope>NUCLEOTIDE SEQUENCE [LARGE SCALE GENOMIC DNA]</scope>
    <source>
        <strain evidence="2">DSM 42081 / NBRC 108919 / NRRL 18488 / 9993</strain>
    </source>
</reference>
<dbReference type="AlphaFoldDB" id="A0A7G3UM46"/>
<evidence type="ECO:0000313" key="2">
    <source>
        <dbReference type="Proteomes" id="UP000005940"/>
    </source>
</evidence>
<dbReference type="Gene3D" id="3.40.50.150">
    <property type="entry name" value="Vaccinia Virus protein VP39"/>
    <property type="match status" value="1"/>
</dbReference>
<dbReference type="SUPFAM" id="SSF53335">
    <property type="entry name" value="S-adenosyl-L-methionine-dependent methyltransferases"/>
    <property type="match status" value="1"/>
</dbReference>
<dbReference type="Pfam" id="PF13578">
    <property type="entry name" value="Methyltransf_24"/>
    <property type="match status" value="1"/>
</dbReference>
<organism evidence="1 2">
    <name type="scientific">Streptomyces tsukubensis (strain DSM 42081 / NBRC 108919 / NRRL 18488 / 9993)</name>
    <dbReference type="NCBI Taxonomy" id="1114943"/>
    <lineage>
        <taxon>Bacteria</taxon>
        <taxon>Bacillati</taxon>
        <taxon>Actinomycetota</taxon>
        <taxon>Actinomycetes</taxon>
        <taxon>Kitasatosporales</taxon>
        <taxon>Streptomycetaceae</taxon>
        <taxon>Streptomyces</taxon>
    </lineage>
</organism>
<proteinExistence type="predicted"/>
<evidence type="ECO:0000313" key="1">
    <source>
        <dbReference type="EMBL" id="QKM71356.1"/>
    </source>
</evidence>
<name>A0A7G3UM46_STRT9</name>
<dbReference type="EMBL" id="CP029159">
    <property type="protein sequence ID" value="QKM71356.1"/>
    <property type="molecule type" value="Genomic_DNA"/>
</dbReference>